<dbReference type="InterPro" id="IPR005149">
    <property type="entry name" value="Tscrpt_reg_PadR_N"/>
</dbReference>
<protein>
    <submittedName>
        <fullName evidence="3">DNA-binding transcriptional regulator, PadR family</fullName>
    </submittedName>
</protein>
<dbReference type="SUPFAM" id="SSF46785">
    <property type="entry name" value="Winged helix' DNA-binding domain"/>
    <property type="match status" value="1"/>
</dbReference>
<dbReference type="EMBL" id="FNHS01000010">
    <property type="protein sequence ID" value="SDN68107.1"/>
    <property type="molecule type" value="Genomic_DNA"/>
</dbReference>
<gene>
    <name evidence="3" type="ORF">SAMN05216360_110119</name>
</gene>
<evidence type="ECO:0000313" key="3">
    <source>
        <dbReference type="EMBL" id="SDN68107.1"/>
    </source>
</evidence>
<accession>A0A1H0DCU6</accession>
<dbReference type="STRING" id="582672.SAMN05216360_110119"/>
<dbReference type="GO" id="GO:0003677">
    <property type="term" value="F:DNA binding"/>
    <property type="evidence" value="ECO:0007669"/>
    <property type="project" value="UniProtKB-KW"/>
</dbReference>
<proteinExistence type="predicted"/>
<sequence>MNDLECEPIIMHPNFMDAFRADPFDAYRFRAHRGPMGGDHPRGRHGHPGRGPGDRRMFGRGGRGDLARFFAHGDLRLVILHLIAEKPRHGYEIIKAIEERVGGAYSPSPGTVYPTLTLLEELGHVTVTPGEGTKRLHTITPEGQAVLDGNRPTLEAILARMAEAEAALGEGPPPSLVRAKEGLKLALQMRLARGPLSAEQTAAITAALEAATAAVEQA</sequence>
<dbReference type="PANTHER" id="PTHR43252:SF7">
    <property type="entry name" value="TRANSCRIPTIONAL REGULATOR YQJI"/>
    <property type="match status" value="1"/>
</dbReference>
<dbReference type="Proteomes" id="UP000198704">
    <property type="component" value="Unassembled WGS sequence"/>
</dbReference>
<evidence type="ECO:0000313" key="4">
    <source>
        <dbReference type="Proteomes" id="UP000198704"/>
    </source>
</evidence>
<keyword evidence="3" id="KW-0238">DNA-binding</keyword>
<dbReference type="Gene3D" id="1.10.10.10">
    <property type="entry name" value="Winged helix-like DNA-binding domain superfamily/Winged helix DNA-binding domain"/>
    <property type="match status" value="1"/>
</dbReference>
<dbReference type="InterPro" id="IPR036390">
    <property type="entry name" value="WH_DNA-bd_sf"/>
</dbReference>
<dbReference type="PANTHER" id="PTHR43252">
    <property type="entry name" value="TRANSCRIPTIONAL REGULATOR YQJI"/>
    <property type="match status" value="1"/>
</dbReference>
<dbReference type="RefSeq" id="WP_244507640.1">
    <property type="nucleotide sequence ID" value="NZ_FNHS01000010.1"/>
</dbReference>
<feature type="domain" description="Transcription regulator PadR N-terminal" evidence="2">
    <location>
        <begin position="79"/>
        <end position="147"/>
    </location>
</feature>
<name>A0A1H0DCU6_9HYPH</name>
<reference evidence="4" key="1">
    <citation type="submission" date="2016-10" db="EMBL/GenBank/DDBJ databases">
        <authorList>
            <person name="Varghese N."/>
            <person name="Submissions S."/>
        </authorList>
    </citation>
    <scope>NUCLEOTIDE SEQUENCE [LARGE SCALE GENOMIC DNA]</scope>
    <source>
        <strain evidence="4">BL47</strain>
    </source>
</reference>
<feature type="region of interest" description="Disordered" evidence="1">
    <location>
        <begin position="33"/>
        <end position="56"/>
    </location>
</feature>
<keyword evidence="4" id="KW-1185">Reference proteome</keyword>
<dbReference type="Pfam" id="PF03551">
    <property type="entry name" value="PadR"/>
    <property type="match status" value="1"/>
</dbReference>
<evidence type="ECO:0000256" key="1">
    <source>
        <dbReference type="SAM" id="MobiDB-lite"/>
    </source>
</evidence>
<evidence type="ECO:0000259" key="2">
    <source>
        <dbReference type="Pfam" id="PF03551"/>
    </source>
</evidence>
<dbReference type="InterPro" id="IPR036388">
    <property type="entry name" value="WH-like_DNA-bd_sf"/>
</dbReference>
<organism evidence="3 4">
    <name type="scientific">Methylobacterium phyllostachyos</name>
    <dbReference type="NCBI Taxonomy" id="582672"/>
    <lineage>
        <taxon>Bacteria</taxon>
        <taxon>Pseudomonadati</taxon>
        <taxon>Pseudomonadota</taxon>
        <taxon>Alphaproteobacteria</taxon>
        <taxon>Hyphomicrobiales</taxon>
        <taxon>Methylobacteriaceae</taxon>
        <taxon>Methylobacterium</taxon>
    </lineage>
</organism>
<dbReference type="AlphaFoldDB" id="A0A1H0DCU6"/>